<dbReference type="Pfam" id="PF00037">
    <property type="entry name" value="Fer4"/>
    <property type="match status" value="1"/>
</dbReference>
<keyword evidence="3" id="KW-0408">Iron</keyword>
<dbReference type="PROSITE" id="PS51379">
    <property type="entry name" value="4FE4S_FER_2"/>
    <property type="match status" value="2"/>
</dbReference>
<dbReference type="PANTHER" id="PTHR24960">
    <property type="entry name" value="PHOTOSYSTEM I IRON-SULFUR CENTER-RELATED"/>
    <property type="match status" value="1"/>
</dbReference>
<dbReference type="PROSITE" id="PS00198">
    <property type="entry name" value="4FE4S_FER_1"/>
    <property type="match status" value="1"/>
</dbReference>
<dbReference type="AlphaFoldDB" id="A0A1G9KRT2"/>
<keyword evidence="7" id="KW-1185">Reference proteome</keyword>
<keyword evidence="4" id="KW-0411">Iron-sulfur</keyword>
<dbReference type="STRING" id="246191.SAMN05660337_3191"/>
<dbReference type="EMBL" id="FNGA01000005">
    <property type="protein sequence ID" value="SDL52372.1"/>
    <property type="molecule type" value="Genomic_DNA"/>
</dbReference>
<name>A0A1G9KRT2_9BACT</name>
<evidence type="ECO:0000313" key="7">
    <source>
        <dbReference type="Proteomes" id="UP000199053"/>
    </source>
</evidence>
<accession>A0A1G9KRT2</accession>
<proteinExistence type="predicted"/>
<dbReference type="PANTHER" id="PTHR24960:SF79">
    <property type="entry name" value="PHOTOSYSTEM I IRON-SULFUR CENTER"/>
    <property type="match status" value="1"/>
</dbReference>
<feature type="domain" description="4Fe-4S ferredoxin-type" evidence="5">
    <location>
        <begin position="85"/>
        <end position="112"/>
    </location>
</feature>
<evidence type="ECO:0000313" key="6">
    <source>
        <dbReference type="EMBL" id="SDL52372.1"/>
    </source>
</evidence>
<evidence type="ECO:0000256" key="1">
    <source>
        <dbReference type="ARBA" id="ARBA00022485"/>
    </source>
</evidence>
<evidence type="ECO:0000256" key="4">
    <source>
        <dbReference type="ARBA" id="ARBA00023014"/>
    </source>
</evidence>
<feature type="domain" description="4Fe-4S ferredoxin-type" evidence="5">
    <location>
        <begin position="113"/>
        <end position="142"/>
    </location>
</feature>
<dbReference type="Proteomes" id="UP000199053">
    <property type="component" value="Unassembled WGS sequence"/>
</dbReference>
<gene>
    <name evidence="6" type="ORF">SAMN05660337_3191</name>
</gene>
<dbReference type="OrthoDB" id="9789030at2"/>
<dbReference type="Gene3D" id="3.30.70.20">
    <property type="match status" value="1"/>
</dbReference>
<reference evidence="7" key="1">
    <citation type="submission" date="2016-10" db="EMBL/GenBank/DDBJ databases">
        <authorList>
            <person name="Varghese N."/>
            <person name="Submissions S."/>
        </authorList>
    </citation>
    <scope>NUCLEOTIDE SEQUENCE [LARGE SCALE GENOMIC DNA]</scope>
    <source>
        <strain evidence="7">DSM 16995</strain>
    </source>
</reference>
<sequence length="143" mass="16331">MMIFYKNKRSPICPNDGFTWIHHKTEGKEIMRKKGMNTKGKNRPRQKTCRNNKGHSCHQNVQFVGLKPETFPLNNPQTVKTNSLPKIVINAELCVACKKCERVCLPRAIIVKETATVDNSLCIRCGKCIRICPNQAISYNRSE</sequence>
<dbReference type="InterPro" id="IPR017900">
    <property type="entry name" value="4Fe4S_Fe_S_CS"/>
</dbReference>
<evidence type="ECO:0000256" key="2">
    <source>
        <dbReference type="ARBA" id="ARBA00022723"/>
    </source>
</evidence>
<dbReference type="GO" id="GO:0051539">
    <property type="term" value="F:4 iron, 4 sulfur cluster binding"/>
    <property type="evidence" value="ECO:0007669"/>
    <property type="project" value="UniProtKB-KW"/>
</dbReference>
<evidence type="ECO:0000256" key="3">
    <source>
        <dbReference type="ARBA" id="ARBA00023004"/>
    </source>
</evidence>
<dbReference type="SUPFAM" id="SSF54862">
    <property type="entry name" value="4Fe-4S ferredoxins"/>
    <property type="match status" value="1"/>
</dbReference>
<dbReference type="InterPro" id="IPR050157">
    <property type="entry name" value="PSI_iron-sulfur_center"/>
</dbReference>
<dbReference type="InterPro" id="IPR017896">
    <property type="entry name" value="4Fe4S_Fe-S-bd"/>
</dbReference>
<evidence type="ECO:0000259" key="5">
    <source>
        <dbReference type="PROSITE" id="PS51379"/>
    </source>
</evidence>
<keyword evidence="1" id="KW-0004">4Fe-4S</keyword>
<keyword evidence="2" id="KW-0479">Metal-binding</keyword>
<organism evidence="6 7">
    <name type="scientific">Maridesulfovibrio ferrireducens</name>
    <dbReference type="NCBI Taxonomy" id="246191"/>
    <lineage>
        <taxon>Bacteria</taxon>
        <taxon>Pseudomonadati</taxon>
        <taxon>Thermodesulfobacteriota</taxon>
        <taxon>Desulfovibrionia</taxon>
        <taxon>Desulfovibrionales</taxon>
        <taxon>Desulfovibrionaceae</taxon>
        <taxon>Maridesulfovibrio</taxon>
    </lineage>
</organism>
<dbReference type="GO" id="GO:0046872">
    <property type="term" value="F:metal ion binding"/>
    <property type="evidence" value="ECO:0007669"/>
    <property type="project" value="UniProtKB-KW"/>
</dbReference>
<protein>
    <submittedName>
        <fullName evidence="6">4Fe-4S binding domain-containing protein</fullName>
    </submittedName>
</protein>